<proteinExistence type="predicted"/>
<evidence type="ECO:0000259" key="5">
    <source>
        <dbReference type="Pfam" id="PF04357"/>
    </source>
</evidence>
<name>A0ABW3NU13_9FLAO</name>
<reference evidence="7" key="1">
    <citation type="journal article" date="2019" name="Int. J. Syst. Evol. Microbiol.">
        <title>The Global Catalogue of Microorganisms (GCM) 10K type strain sequencing project: providing services to taxonomists for standard genome sequencing and annotation.</title>
        <authorList>
            <consortium name="The Broad Institute Genomics Platform"/>
            <consortium name="The Broad Institute Genome Sequencing Center for Infectious Disease"/>
            <person name="Wu L."/>
            <person name="Ma J."/>
        </authorList>
    </citation>
    <scope>NUCLEOTIDE SEQUENCE [LARGE SCALE GENOMIC DNA]</scope>
    <source>
        <strain evidence="7">CCUG 64793</strain>
    </source>
</reference>
<dbReference type="EMBL" id="JBHTLI010000001">
    <property type="protein sequence ID" value="MFD1095959.1"/>
    <property type="molecule type" value="Genomic_DNA"/>
</dbReference>
<evidence type="ECO:0000256" key="2">
    <source>
        <dbReference type="ARBA" id="ARBA00022692"/>
    </source>
</evidence>
<dbReference type="Proteomes" id="UP001597131">
    <property type="component" value="Unassembled WGS sequence"/>
</dbReference>
<sequence length="1462" mass="163201">MILIIFSIPAVQTSVARKLTDSLNQKNNINLSIDKVKIGYFGKVKLNNVYLEDHHGDTLIHAGELRSSLLSLSRLMNNSPNLGKTVIWDLTFNMTKYRGEEKDNFSLFLDKLRKEPSGDSTAFTLNVSTVEILNSHYNYIDEELENPDVVVLDSLNLLAEDLKIAGGEISTEIQKLSGYEKRGIPIENLSTRFTYTPTNMALKEFVLQTGPGSVLNADIDFTYTLEEFSDFENKVKIDAVFDQSTLSSSDLKGFYNGFGRGELLHFSTDFSGYLNDFDLKSFELEGLDRTSVYGEFNVKGAFSDQGKDFNLIGDFNEFTINYYDLVNFLPGPLAGKLPKDLSKFGSVRMQGNGIVTTNSVDADVDISSQLGTAKAEMVLKNLDNSTRSTYKGNLIVHDFNIGRLVENEALGKINFDLNIDGSGLDQENLDTELKGQVSQLTYNNYTYKDIRVIGNLRNPVFNGNMISNDPNLQMEFNGLADLSEDINVYDFEASVQYADLNALNFISRDSISIFKGDVIMNMKGTTVDNAFGRIMLLNTSYRNQNDLYYFDDFSITSSFEGNERTITVNSPDVISGEVTGEFKLAEVRPLFENSLGSIYTNYKPSTITKNQYMEFNFEIYNKIVEVFFPKITLAPNTLIKGRVESDESEFKLSFKSPQIDAFDNMFKDVNLQVDNTNPIYNTFFESDSVATDLYSFSEFSFINVTQRDTLFIRSEFQGGKENNDVFNLNLFHTINKENKSVVGIQKSDIKFKGNEWFLNKEANKSNKIIFDKNFSEIVIDSLVMSHKNEEIRLSGSMRDTTYKNFKMEFDNVDIGKVTPDIDSLDLAGTLNGKLNLLQENGAYYPATSMSIDSLTINQNLLGKLRLDVEGNENLTNYSVDATLRKEGFESLNAVGNIDVSGNEPTIDLDVKLDELSLAAFSPLGGDVLTDMRGYATGRAKVMGNYKNPDFSGQLVLDDAGLNIPYLNVDLDFMDQAVVNLTKQKFVFDNIGIIDTKYKTKGVLDGSISHRNFSEWMLDLAITTDRMLVLDTEADEDALYYGTAFISGDASIKGPTDELVIDVNATTEKGTVFKIPLNDSESVGDNSFIHFLSPEEKAARMAGKEIELPDVKGLEMIFDLDVTNDAEVEVVVDQTSGSTLRGRGAGNLLLEINTNGKFNMWGDFVVYEGVYNFKYAGLVQKVFKVESGGSINWDGNPMQAQLDVSAIYELNANPAVLLENPSINRKIPVEVIINLQGQVAQPDITFDIEFPNASSVVRSELEYRMDDRASKELQALFLVTQGAFYSEFGLRQNAITGTLAERASSIVNDIFADDDGKFQVGVNYVQGDRTPDQQTVDRFGLTLSTQISDRVLINGQVGVPIGGVTESIIIGDLEIDFLLNEDGTLRAKVFNRENNIQFIGEEIGFTQGIGLTYSVDFDTFKELIRKIMNTEIVKTAAEEEQEKSAKSLAPEYISFPEDVKVKQ</sequence>
<keyword evidence="7" id="KW-1185">Reference proteome</keyword>
<comment type="caution">
    <text evidence="6">The sequence shown here is derived from an EMBL/GenBank/DDBJ whole genome shotgun (WGS) entry which is preliminary data.</text>
</comment>
<feature type="domain" description="Translocation and assembly module TamB C-terminal" evidence="5">
    <location>
        <begin position="996"/>
        <end position="1416"/>
    </location>
</feature>
<protein>
    <submittedName>
        <fullName evidence="6">Translocation/assembly module TamB domain-containing protein</fullName>
    </submittedName>
</protein>
<evidence type="ECO:0000256" key="1">
    <source>
        <dbReference type="ARBA" id="ARBA00004167"/>
    </source>
</evidence>
<organism evidence="6 7">
    <name type="scientific">Salegentibacter chungangensis</name>
    <dbReference type="NCBI Taxonomy" id="1335724"/>
    <lineage>
        <taxon>Bacteria</taxon>
        <taxon>Pseudomonadati</taxon>
        <taxon>Bacteroidota</taxon>
        <taxon>Flavobacteriia</taxon>
        <taxon>Flavobacteriales</taxon>
        <taxon>Flavobacteriaceae</taxon>
        <taxon>Salegentibacter</taxon>
    </lineage>
</organism>
<gene>
    <name evidence="6" type="ORF">ACFQ3Q_09375</name>
</gene>
<keyword evidence="4" id="KW-0472">Membrane</keyword>
<comment type="subcellular location">
    <subcellularLocation>
        <location evidence="1">Membrane</location>
        <topology evidence="1">Single-pass membrane protein</topology>
    </subcellularLocation>
</comment>
<evidence type="ECO:0000256" key="4">
    <source>
        <dbReference type="ARBA" id="ARBA00023136"/>
    </source>
</evidence>
<dbReference type="RefSeq" id="WP_380745111.1">
    <property type="nucleotide sequence ID" value="NZ_JBHTLI010000001.1"/>
</dbReference>
<keyword evidence="3" id="KW-1133">Transmembrane helix</keyword>
<dbReference type="Pfam" id="PF04357">
    <property type="entry name" value="TamB"/>
    <property type="match status" value="1"/>
</dbReference>
<keyword evidence="2" id="KW-0812">Transmembrane</keyword>
<evidence type="ECO:0000313" key="7">
    <source>
        <dbReference type="Proteomes" id="UP001597131"/>
    </source>
</evidence>
<accession>A0ABW3NU13</accession>
<dbReference type="InterPro" id="IPR007452">
    <property type="entry name" value="TamB_C"/>
</dbReference>
<evidence type="ECO:0000256" key="3">
    <source>
        <dbReference type="ARBA" id="ARBA00022989"/>
    </source>
</evidence>
<dbReference type="PANTHER" id="PTHR36985">
    <property type="entry name" value="TRANSLOCATION AND ASSEMBLY MODULE SUBUNIT TAMB"/>
    <property type="match status" value="1"/>
</dbReference>
<dbReference type="PANTHER" id="PTHR36985:SF1">
    <property type="entry name" value="TRANSLOCATION AND ASSEMBLY MODULE SUBUNIT TAMB"/>
    <property type="match status" value="1"/>
</dbReference>
<evidence type="ECO:0000313" key="6">
    <source>
        <dbReference type="EMBL" id="MFD1095959.1"/>
    </source>
</evidence>